<protein>
    <recommendedName>
        <fullName evidence="2">DUF4296 domain-containing protein</fullName>
    </recommendedName>
</protein>
<dbReference type="InterPro" id="IPR025381">
    <property type="entry name" value="DUF4296"/>
</dbReference>
<dbReference type="Pfam" id="PF14129">
    <property type="entry name" value="DUF4296"/>
    <property type="match status" value="1"/>
</dbReference>
<organism evidence="3 4">
    <name type="scientific">Flavobacterium haoranii</name>
    <dbReference type="NCBI Taxonomy" id="683124"/>
    <lineage>
        <taxon>Bacteria</taxon>
        <taxon>Pseudomonadati</taxon>
        <taxon>Bacteroidota</taxon>
        <taxon>Flavobacteriia</taxon>
        <taxon>Flavobacteriales</taxon>
        <taxon>Flavobacteriaceae</taxon>
        <taxon>Flavobacterium</taxon>
    </lineage>
</organism>
<dbReference type="STRING" id="683124.SAMN05444337_1186"/>
<gene>
    <name evidence="3" type="ORF">SAMN05444337_1186</name>
</gene>
<keyword evidence="4" id="KW-1185">Reference proteome</keyword>
<accession>A0A1M6FC57</accession>
<evidence type="ECO:0000256" key="1">
    <source>
        <dbReference type="SAM" id="SignalP"/>
    </source>
</evidence>
<evidence type="ECO:0000313" key="4">
    <source>
        <dbReference type="Proteomes" id="UP000184232"/>
    </source>
</evidence>
<reference evidence="3 4" key="1">
    <citation type="submission" date="2016-11" db="EMBL/GenBank/DDBJ databases">
        <authorList>
            <person name="Jaros S."/>
            <person name="Januszkiewicz K."/>
            <person name="Wedrychowicz H."/>
        </authorList>
    </citation>
    <scope>NUCLEOTIDE SEQUENCE [LARGE SCALE GENOMIC DNA]</scope>
    <source>
        <strain evidence="3 4">DSM 22807</strain>
    </source>
</reference>
<keyword evidence="1" id="KW-0732">Signal</keyword>
<evidence type="ECO:0000259" key="2">
    <source>
        <dbReference type="Pfam" id="PF14129"/>
    </source>
</evidence>
<dbReference type="EMBL" id="FQZH01000001">
    <property type="protein sequence ID" value="SHI95241.1"/>
    <property type="molecule type" value="Genomic_DNA"/>
</dbReference>
<feature type="chain" id="PRO_5009917352" description="DUF4296 domain-containing protein" evidence="1">
    <location>
        <begin position="24"/>
        <end position="129"/>
    </location>
</feature>
<dbReference type="RefSeq" id="WP_072782914.1">
    <property type="nucleotide sequence ID" value="NZ_CP045292.1"/>
</dbReference>
<dbReference type="OrthoDB" id="1525222at2"/>
<feature type="signal peptide" evidence="1">
    <location>
        <begin position="1"/>
        <end position="23"/>
    </location>
</feature>
<evidence type="ECO:0000313" key="3">
    <source>
        <dbReference type="EMBL" id="SHI95241.1"/>
    </source>
</evidence>
<name>A0A1M6FC57_9FLAO</name>
<sequence>MNKILRIAILGLLINFTSCKDMAVEKPDNLLPEDKMIDIIYDIAILQAADNYKPINLSDAGVKVNNYIYKKYNIDSTTYYQNHKYYASDVNNYKKIYKKVLEKITAEQTSLSDSTSIGKQTDNVEGIVK</sequence>
<dbReference type="AlphaFoldDB" id="A0A1M6FC57"/>
<dbReference type="Proteomes" id="UP000184232">
    <property type="component" value="Unassembled WGS sequence"/>
</dbReference>
<proteinExistence type="predicted"/>
<feature type="domain" description="DUF4296" evidence="2">
    <location>
        <begin position="27"/>
        <end position="109"/>
    </location>
</feature>